<dbReference type="EC" id="2.7.11.-" evidence="7"/>
<dbReference type="SUPFAM" id="SSF69012">
    <property type="entry name" value="alpha-ketoacid dehydrogenase kinase, N-terminal domain"/>
    <property type="match status" value="1"/>
</dbReference>
<dbReference type="InterPro" id="IPR018955">
    <property type="entry name" value="BCDHK/PDK_N"/>
</dbReference>
<evidence type="ECO:0000313" key="11">
    <source>
        <dbReference type="EMBL" id="KAK2072180.1"/>
    </source>
</evidence>
<evidence type="ECO:0000256" key="5">
    <source>
        <dbReference type="ARBA" id="ARBA00022840"/>
    </source>
</evidence>
<dbReference type="Gene3D" id="1.20.140.20">
    <property type="entry name" value="Alpha-ketoacid/pyruvate dehydrogenase kinase, N-terminal domain"/>
    <property type="match status" value="1"/>
</dbReference>
<keyword evidence="12" id="KW-1185">Reference proteome</keyword>
<evidence type="ECO:0000256" key="8">
    <source>
        <dbReference type="SAM" id="MobiDB-lite"/>
    </source>
</evidence>
<dbReference type="InterPro" id="IPR003594">
    <property type="entry name" value="HATPase_dom"/>
</dbReference>
<accession>A0AAD9MEM8</accession>
<evidence type="ECO:0000259" key="10">
    <source>
        <dbReference type="Pfam" id="PF10436"/>
    </source>
</evidence>
<proteinExistence type="inferred from homology"/>
<evidence type="ECO:0000256" key="6">
    <source>
        <dbReference type="ARBA" id="ARBA00023128"/>
    </source>
</evidence>
<evidence type="ECO:0000256" key="7">
    <source>
        <dbReference type="RuleBase" id="RU366032"/>
    </source>
</evidence>
<evidence type="ECO:0000256" key="1">
    <source>
        <dbReference type="ARBA" id="ARBA00006155"/>
    </source>
</evidence>
<feature type="domain" description="Histidine kinase/HSP90-like ATPase" evidence="9">
    <location>
        <begin position="183"/>
        <end position="255"/>
    </location>
</feature>
<dbReference type="PANTHER" id="PTHR11947:SF25">
    <property type="entry name" value="[PYRUVATE DEHYDROGENASE (ACETYL-TRANSFERRING)] KINASE 2, MITOCHONDRIAL"/>
    <property type="match status" value="1"/>
</dbReference>
<gene>
    <name evidence="11" type="ORF">P8C59_006551</name>
</gene>
<name>A0AAD9MEM8_9PEZI</name>
<keyword evidence="6 7" id="KW-0496">Mitochondrion</keyword>
<dbReference type="Gene3D" id="3.30.565.10">
    <property type="entry name" value="Histidine kinase-like ATPase, C-terminal domain"/>
    <property type="match status" value="1"/>
</dbReference>
<dbReference type="Pfam" id="PF02518">
    <property type="entry name" value="HATPase_c"/>
    <property type="match status" value="1"/>
</dbReference>
<evidence type="ECO:0000256" key="2">
    <source>
        <dbReference type="ARBA" id="ARBA00022679"/>
    </source>
</evidence>
<organism evidence="11 12">
    <name type="scientific">Phyllachora maydis</name>
    <dbReference type="NCBI Taxonomy" id="1825666"/>
    <lineage>
        <taxon>Eukaryota</taxon>
        <taxon>Fungi</taxon>
        <taxon>Dikarya</taxon>
        <taxon>Ascomycota</taxon>
        <taxon>Pezizomycotina</taxon>
        <taxon>Sordariomycetes</taxon>
        <taxon>Sordariomycetidae</taxon>
        <taxon>Phyllachorales</taxon>
        <taxon>Phyllachoraceae</taxon>
        <taxon>Phyllachora</taxon>
    </lineage>
</organism>
<keyword evidence="2 7" id="KW-0808">Transferase</keyword>
<keyword evidence="3 7" id="KW-0547">Nucleotide-binding</keyword>
<feature type="domain" description="Branched-chain alpha-ketoacid dehydrogenase kinase/Pyruvate dehydrogenase kinase N-terminal" evidence="10">
    <location>
        <begin position="26"/>
        <end position="95"/>
    </location>
</feature>
<reference evidence="11" key="1">
    <citation type="journal article" date="2023" name="Mol. Plant Microbe Interact.">
        <title>Elucidating the Obligate Nature and Biological Capacity of an Invasive Fungal Corn Pathogen.</title>
        <authorList>
            <person name="MacCready J.S."/>
            <person name="Roggenkamp E.M."/>
            <person name="Gdanetz K."/>
            <person name="Chilvers M.I."/>
        </authorList>
    </citation>
    <scope>NUCLEOTIDE SEQUENCE</scope>
    <source>
        <strain evidence="11">PM02</strain>
    </source>
</reference>
<dbReference type="SUPFAM" id="SSF55874">
    <property type="entry name" value="ATPase domain of HSP90 chaperone/DNA topoisomerase II/histidine kinase"/>
    <property type="match status" value="1"/>
</dbReference>
<evidence type="ECO:0000259" key="9">
    <source>
        <dbReference type="Pfam" id="PF02518"/>
    </source>
</evidence>
<dbReference type="InterPro" id="IPR036784">
    <property type="entry name" value="AK/P_DHK_N_sf"/>
</dbReference>
<comment type="similarity">
    <text evidence="1 7">Belongs to the PDK/BCKDK protein kinase family.</text>
</comment>
<dbReference type="Proteomes" id="UP001217918">
    <property type="component" value="Unassembled WGS sequence"/>
</dbReference>
<dbReference type="Pfam" id="PF10436">
    <property type="entry name" value="BCDHK_Adom3"/>
    <property type="match status" value="1"/>
</dbReference>
<dbReference type="PANTHER" id="PTHR11947">
    <property type="entry name" value="PYRUVATE DEHYDROGENASE KINASE"/>
    <property type="match status" value="1"/>
</dbReference>
<evidence type="ECO:0000313" key="12">
    <source>
        <dbReference type="Proteomes" id="UP001217918"/>
    </source>
</evidence>
<comment type="subcellular location">
    <subcellularLocation>
        <location evidence="7">Mitochondrion matrix</location>
    </subcellularLocation>
</comment>
<dbReference type="AlphaFoldDB" id="A0AAD9MEM8"/>
<evidence type="ECO:0000256" key="4">
    <source>
        <dbReference type="ARBA" id="ARBA00022777"/>
    </source>
</evidence>
<dbReference type="GO" id="GO:0004740">
    <property type="term" value="F:pyruvate dehydrogenase (acetyl-transferring) kinase activity"/>
    <property type="evidence" value="ECO:0007669"/>
    <property type="project" value="TreeGrafter"/>
</dbReference>
<dbReference type="InterPro" id="IPR039028">
    <property type="entry name" value="BCKD/PDK"/>
</dbReference>
<protein>
    <recommendedName>
        <fullName evidence="7">Protein-serine/threonine kinase</fullName>
        <ecNumber evidence="7">2.7.11.-</ecNumber>
    </recommendedName>
</protein>
<keyword evidence="4 7" id="KW-0418">Kinase</keyword>
<dbReference type="InterPro" id="IPR036890">
    <property type="entry name" value="HATPase_C_sf"/>
</dbReference>
<feature type="compositionally biased region" description="Basic and acidic residues" evidence="8">
    <location>
        <begin position="286"/>
        <end position="311"/>
    </location>
</feature>
<dbReference type="EMBL" id="JAQQPM010000006">
    <property type="protein sequence ID" value="KAK2072180.1"/>
    <property type="molecule type" value="Genomic_DNA"/>
</dbReference>
<dbReference type="GO" id="GO:0005759">
    <property type="term" value="C:mitochondrial matrix"/>
    <property type="evidence" value="ECO:0007669"/>
    <property type="project" value="UniProtKB-SubCell"/>
</dbReference>
<evidence type="ECO:0000256" key="3">
    <source>
        <dbReference type="ARBA" id="ARBA00022741"/>
    </source>
</evidence>
<dbReference type="GO" id="GO:0010906">
    <property type="term" value="P:regulation of glucose metabolic process"/>
    <property type="evidence" value="ECO:0007669"/>
    <property type="project" value="TreeGrafter"/>
</dbReference>
<dbReference type="GO" id="GO:0005524">
    <property type="term" value="F:ATP binding"/>
    <property type="evidence" value="ECO:0007669"/>
    <property type="project" value="UniProtKB-UniRule"/>
</dbReference>
<keyword evidence="5 7" id="KW-0067">ATP-binding</keyword>
<feature type="region of interest" description="Disordered" evidence="8">
    <location>
        <begin position="280"/>
        <end position="320"/>
    </location>
</feature>
<comment type="caution">
    <text evidence="11">The sequence shown here is derived from an EMBL/GenBank/DDBJ whole genome shotgun (WGS) entry which is preliminary data.</text>
</comment>
<sequence>MRTKGWLSSKCFISVLDDWVGKEARPISLRQLMVFGRSLTESRLLGSANYVRTELPTRIAHRIRDMQQLPYVVVTNPHINEVYDLYYDAFDTFRKRISRRVIAEQHLSLTETYHEPWFSPGAKLFDSEFVGEVLTKCNAKDVVDRCGKTVQEIMRRAYGPGVSLPSIKIAGHLDATFPYILSHLEYIIGELLRNSIQAVAERYQESSATPAVDTPSPPPIEITICESSQHVIIRVSDQGGGIARDVMPHLWSFSKGPASGRLLANLGQVPRLAATMQELQAGAEQARGDRTHEPNQQDGTPDQKRGSDRGDNSLASLSSRPPNLRLGMGLPLSRVYAEYWAGSLALHSLEGYGVDAFLQISKLGNKNEQLTTRASIDAV</sequence>